<dbReference type="Proteomes" id="UP000676565">
    <property type="component" value="Unassembled WGS sequence"/>
</dbReference>
<dbReference type="PANTHER" id="PTHR39323">
    <property type="entry name" value="BLR1149 PROTEIN"/>
    <property type="match status" value="1"/>
</dbReference>
<dbReference type="InterPro" id="IPR029052">
    <property type="entry name" value="Metallo-depent_PP-like"/>
</dbReference>
<organism evidence="2 3">
    <name type="scientific">Gemmata palustris</name>
    <dbReference type="NCBI Taxonomy" id="2822762"/>
    <lineage>
        <taxon>Bacteria</taxon>
        <taxon>Pseudomonadati</taxon>
        <taxon>Planctomycetota</taxon>
        <taxon>Planctomycetia</taxon>
        <taxon>Gemmatales</taxon>
        <taxon>Gemmataceae</taxon>
        <taxon>Gemmata</taxon>
    </lineage>
</organism>
<evidence type="ECO:0000313" key="3">
    <source>
        <dbReference type="Proteomes" id="UP000676565"/>
    </source>
</evidence>
<dbReference type="EMBL" id="JAGKQQ010000001">
    <property type="protein sequence ID" value="MBP3955622.1"/>
    <property type="molecule type" value="Genomic_DNA"/>
</dbReference>
<dbReference type="NCBIfam" id="TIGR04123">
    <property type="entry name" value="P_estr_lig_assc"/>
    <property type="match status" value="1"/>
</dbReference>
<keyword evidence="3" id="KW-1185">Reference proteome</keyword>
<dbReference type="InterPro" id="IPR024173">
    <property type="entry name" value="Pesterase_MJ0037-like"/>
</dbReference>
<keyword evidence="2" id="KW-0378">Hydrolase</keyword>
<dbReference type="InterPro" id="IPR026336">
    <property type="entry name" value="PdeM-like"/>
</dbReference>
<sequence>MTAEVGIVGERLIPRPDRALFWPRGKALVIADPHFGKAEAFRAAGVPVPGDPAEPLGRLGAALDATAAEHLLVLGDFWHAHEGRTPGVVAELTAWRAARPDLSIRLVRGNHDRAGPPPDGWGDWATESRVGPFVLAHVPEEADDGYVLAGHLHPGVVLGRERLRLPCFWFGPRVGVLPAFGPFTGAATVPIRRGDRVFAVAGDAVVDVSRL</sequence>
<reference evidence="2 3" key="1">
    <citation type="submission" date="2021-04" db="EMBL/GenBank/DDBJ databases">
        <authorList>
            <person name="Ivanova A."/>
        </authorList>
    </citation>
    <scope>NUCLEOTIDE SEQUENCE [LARGE SCALE GENOMIC DNA]</scope>
    <source>
        <strain evidence="2 3">G18</strain>
    </source>
</reference>
<feature type="domain" description="Calcineurin-like phosphoesterase" evidence="1">
    <location>
        <begin position="27"/>
        <end position="129"/>
    </location>
</feature>
<keyword evidence="2" id="KW-0255">Endonuclease</keyword>
<evidence type="ECO:0000313" key="2">
    <source>
        <dbReference type="EMBL" id="MBP3955622.1"/>
    </source>
</evidence>
<accession>A0ABS5BPJ6</accession>
<dbReference type="PIRSF" id="PIRSF000887">
    <property type="entry name" value="Pesterase_MJ0037"/>
    <property type="match status" value="1"/>
</dbReference>
<dbReference type="Gene3D" id="3.60.21.10">
    <property type="match status" value="1"/>
</dbReference>
<keyword evidence="2" id="KW-0436">Ligase</keyword>
<comment type="caution">
    <text evidence="2">The sequence shown here is derived from an EMBL/GenBank/DDBJ whole genome shotgun (WGS) entry which is preliminary data.</text>
</comment>
<name>A0ABS5BPJ6_9BACT</name>
<dbReference type="RefSeq" id="WP_210653694.1">
    <property type="nucleotide sequence ID" value="NZ_JAGKQQ010000001.1"/>
</dbReference>
<dbReference type="SUPFAM" id="SSF56300">
    <property type="entry name" value="Metallo-dependent phosphatases"/>
    <property type="match status" value="1"/>
</dbReference>
<dbReference type="InterPro" id="IPR004843">
    <property type="entry name" value="Calcineurin-like_PHP"/>
</dbReference>
<evidence type="ECO:0000259" key="1">
    <source>
        <dbReference type="Pfam" id="PF00149"/>
    </source>
</evidence>
<dbReference type="EC" id="3.1.-.-" evidence="2"/>
<dbReference type="GO" id="GO:0004519">
    <property type="term" value="F:endonuclease activity"/>
    <property type="evidence" value="ECO:0007669"/>
    <property type="project" value="UniProtKB-KW"/>
</dbReference>
<proteinExistence type="predicted"/>
<keyword evidence="2" id="KW-0540">Nuclease</keyword>
<protein>
    <submittedName>
        <fullName evidence="2">Ligase-associated DNA damage response endonuclease PdeM</fullName>
        <ecNumber evidence="2">3.1.-.-</ecNumber>
    </submittedName>
</protein>
<dbReference type="GO" id="GO:0016874">
    <property type="term" value="F:ligase activity"/>
    <property type="evidence" value="ECO:0007669"/>
    <property type="project" value="UniProtKB-KW"/>
</dbReference>
<gene>
    <name evidence="2" type="primary">pdeM</name>
    <name evidence="2" type="ORF">J8F10_10050</name>
</gene>
<dbReference type="GO" id="GO:0016787">
    <property type="term" value="F:hydrolase activity"/>
    <property type="evidence" value="ECO:0007669"/>
    <property type="project" value="UniProtKB-KW"/>
</dbReference>
<dbReference type="PANTHER" id="PTHR39323:SF1">
    <property type="entry name" value="BLR1149 PROTEIN"/>
    <property type="match status" value="1"/>
</dbReference>
<dbReference type="Pfam" id="PF00149">
    <property type="entry name" value="Metallophos"/>
    <property type="match status" value="1"/>
</dbReference>